<dbReference type="EMBL" id="JAKREW010000062">
    <property type="protein sequence ID" value="MCG7508976.1"/>
    <property type="molecule type" value="Genomic_DNA"/>
</dbReference>
<evidence type="ECO:0000256" key="1">
    <source>
        <dbReference type="ARBA" id="ARBA00022729"/>
    </source>
</evidence>
<dbReference type="Gene3D" id="2.160.20.20">
    <property type="match status" value="5"/>
</dbReference>
<feature type="signal peptide" evidence="2">
    <location>
        <begin position="1"/>
        <end position="46"/>
    </location>
</feature>
<dbReference type="Pfam" id="PF18883">
    <property type="entry name" value="AC_1"/>
    <property type="match status" value="1"/>
</dbReference>
<dbReference type="PANTHER" id="PTHR35037">
    <property type="entry name" value="C-TERMINAL REGION OF AIDA-LIKE PROTEIN"/>
    <property type="match status" value="1"/>
</dbReference>
<dbReference type="Pfam" id="PF12951">
    <property type="entry name" value="PATR"/>
    <property type="match status" value="22"/>
</dbReference>
<feature type="chain" id="PRO_5046545703" evidence="2">
    <location>
        <begin position="47"/>
        <end position="3712"/>
    </location>
</feature>
<dbReference type="SMART" id="SM00869">
    <property type="entry name" value="Autotransporter"/>
    <property type="match status" value="1"/>
</dbReference>
<dbReference type="PANTHER" id="PTHR35037:SF3">
    <property type="entry name" value="C-TERMINAL REGION OF AIDA-LIKE PROTEIN"/>
    <property type="match status" value="1"/>
</dbReference>
<dbReference type="SUPFAM" id="SSF103515">
    <property type="entry name" value="Autotransporter"/>
    <property type="match status" value="1"/>
</dbReference>
<dbReference type="InterPro" id="IPR005546">
    <property type="entry name" value="Autotransporte_beta"/>
</dbReference>
<comment type="caution">
    <text evidence="4">The sequence shown here is derived from an EMBL/GenBank/DDBJ whole genome shotgun (WGS) entry which is preliminary data.</text>
</comment>
<dbReference type="InterPro" id="IPR036709">
    <property type="entry name" value="Autotransporte_beta_dom_sf"/>
</dbReference>
<organism evidence="4 5">
    <name type="scientific">Mesorhizobium retamae</name>
    <dbReference type="NCBI Taxonomy" id="2912854"/>
    <lineage>
        <taxon>Bacteria</taxon>
        <taxon>Pseudomonadati</taxon>
        <taxon>Pseudomonadota</taxon>
        <taxon>Alphaproteobacteria</taxon>
        <taxon>Hyphomicrobiales</taxon>
        <taxon>Phyllobacteriaceae</taxon>
        <taxon>Mesorhizobium</taxon>
    </lineage>
</organism>
<accession>A0ABS9QNE6</accession>
<evidence type="ECO:0000313" key="5">
    <source>
        <dbReference type="Proteomes" id="UP001201701"/>
    </source>
</evidence>
<dbReference type="InterPro" id="IPR051551">
    <property type="entry name" value="Autotransporter_adhesion"/>
</dbReference>
<dbReference type="InterPro" id="IPR012332">
    <property type="entry name" value="Autotransporter_pectin_lyase_C"/>
</dbReference>
<evidence type="ECO:0000313" key="4">
    <source>
        <dbReference type="EMBL" id="MCG7508976.1"/>
    </source>
</evidence>
<dbReference type="InterPro" id="IPR006315">
    <property type="entry name" value="OM_autotransptr_brl_dom"/>
</dbReference>
<proteinExistence type="predicted"/>
<dbReference type="InterPro" id="IPR043990">
    <property type="entry name" value="AC_1"/>
</dbReference>
<evidence type="ECO:0000259" key="3">
    <source>
        <dbReference type="PROSITE" id="PS51208"/>
    </source>
</evidence>
<protein>
    <submittedName>
        <fullName evidence="4">Autotransporter outer membrane beta-barrel domain-containing protein</fullName>
    </submittedName>
</protein>
<keyword evidence="1 2" id="KW-0732">Signal</keyword>
<reference evidence="4 5" key="1">
    <citation type="submission" date="2022-02" db="EMBL/GenBank/DDBJ databases">
        <title>Draft genome sequence of Mezorhizobium retamae strain IRAMC:0171 isolated from Retama raetam nodules.</title>
        <authorList>
            <person name="Bengaied R."/>
            <person name="Sbissi I."/>
            <person name="Huber K."/>
            <person name="Ghodbane F."/>
            <person name="Nouioui I."/>
            <person name="Tarhouni M."/>
            <person name="Gtari M."/>
        </authorList>
    </citation>
    <scope>NUCLEOTIDE SEQUENCE [LARGE SCALE GENOMIC DNA]</scope>
    <source>
        <strain evidence="4 5">IRAMC:0171</strain>
    </source>
</reference>
<name>A0ABS9QNE6_9HYPH</name>
<dbReference type="NCBIfam" id="TIGR01414">
    <property type="entry name" value="autotrans_barl"/>
    <property type="match status" value="1"/>
</dbReference>
<feature type="domain" description="Autotransporter" evidence="3">
    <location>
        <begin position="3430"/>
        <end position="3712"/>
    </location>
</feature>
<dbReference type="NCBIfam" id="TIGR02601">
    <property type="entry name" value="autotrns_rpt"/>
    <property type="match status" value="19"/>
</dbReference>
<keyword evidence="5" id="KW-1185">Reference proteome</keyword>
<evidence type="ECO:0000256" key="2">
    <source>
        <dbReference type="SAM" id="SignalP"/>
    </source>
</evidence>
<dbReference type="Proteomes" id="UP001201701">
    <property type="component" value="Unassembled WGS sequence"/>
</dbReference>
<sequence>MTKWKGEVASYAPQVTTFLSGAAGTVSAGFLPLALMTGLAASPAQAADLYWDANGTATGSGGSGNWNTTDQLWSESNSDVLGPYRVWDNSALNNAVFGLTAAGTTTAVGTINLTEPISVHNMTFQTVNNWVIGGNTLTLGGVTPTINTIGHTTINSILAGTSGLTKTGGAQLYLTGANSFSGGITLSGGTLRATNSAALGDAGNGVTTTADASLVIDSGATNRTVTIGAGTTLTVGGAGTAPVFYTGGGSLNVNPNNSLTNDANNYTGPTRLLGQSQGSGSISFTSVRNLGEASALGAPTTVADGTIQFIGGSQYSSSIIYVGDGDTSNRNWALGGGPGRVFRQRGTGALTLTGDISVVNAAFLAETADLNLLGVLSGTGGITFAGSAAGSVTLGSANTFAGVAGISGGIVRAPVLADGGVASSLGTASSVNFGNLGQLSYTGAGASSNRSWSLNAANAILNDGSGALTLSGNAAYAAGGPIDTLTFGGSFAGTSTFSGVISGDGNLASSGSGTWVVDGANTRTGTITVNGGTLRAGNASAFGTTTGITTTGGTLDLNGFDMSATSLTGTGGAVALGGANLALTLGTGVTNGYGGSITGSGTLTKLGAGTLTLTGVNSYAGATTLGGGTLALDFSPAGGPTSNILPTTSSLVMSGGTLAVTGAAGETNSQSVNGLAITGSNNTVSARSGSAGSLTLNLGTITRTAGLANFVLPTAGAITTTNIDGALGGWATVNGSDYAKVQGGNILAFTAADYVNKDNASTWLSNEIISDAGGTANTPYSGTVAGSVQIGGLQYTAAANSTVSVGAGNTLGVDGTIIVAPSVGGANQLITGGSMTGTLGGGVLGVQQNGTGTFTIASQIANNTGTIGFTKSGTGKVTLSGLSTYTGATMVAQGTLSVNSIANGGAASAIGASGSASSNLVIEGGTLEYTGGSASSDRGFTFARSGAVTSDTISVTNAAANLTLSGQVVSSDGATLVKDGAGTLTLAGSNNSFTGATTVNAGALAVPTLANGGVNSSIGAAGTASSNLVLQNGGALQYMGATGSTNRGFTVGAGGGRIAVSQLATTLTMSGTAVGTGGLTKDGAGTLILSGANTYTGGTRVTAGTLRAGSAAAFGATNQLMTVDAGATLDLAGIDNTVGALNGGGLVTLDSATLTANGNNGSFSGMISGTGGFTKGSGGTQTFVGCNNSYTGATTIQGVLAVDCLANGGAASGIGASGSASSNLMFLGSMLRYTGGTVTTDRGFTLQSTGQFDVSNAATTLTFTGDVTGAGQVQKYGAGTLVLAGNNNNTGGVNAQAGILRAGSATAFGTGSFTLANVAGAAIDLNGYNMSPNVISGGGAAGGTIALGSGTLTLTGGTATYSGLITGTGGLVKAGGGTQVLDGCASNYTGATSITGGQVQVQCLTIGGVNSSIGASSNAAGNLVVNNGILTYIGAGNSTDRLMTIGGTAQILSSGTGAVNFTNAGAIVFANLNTAQTIRLGGSNTNDNRFGLRLDNNGTGVTSFVKQDAGTWILTNPASTYSGVTQILGGVLGVDKLSNSGAASSIGASSNAASNLTIGSGSTLRYTGSGDSTDRRFTLAVGTTFIESSGTGAVNFTDTGAVSYSGVGARVMALGGSNAGDNIMGATIGDQNVANITSLAKNDPGKWILTGYNTYTGITNVNAGTLVIGNGGTTGSIVSSTINNAGVLGFNRSDTLTIAGDIHGIGSMRQLGTGTTILTGTNVYTGGTAIAQGTLQLGNGGTTGTIVGDVLDNGTLAFNWNDGKTFAAKISGTGAVHQMGSGTTILAGTNSYQGGTSITAGTLLVSSDANLGAASGGLAFNGGGTLNTTASFISSRATNLQGAGTFSINSGTTLTLTGAVSGAGALTKAGDGTLILAGNNSYQGATDIDAGTVFVNGNQAGATGPTSVASGATLGGTGTIGGSVTIANGGTLSPGGAGSAPGALTINGGLTLNNASNVNVNFGQANVPGGALNDLVNVGGDLTLDGTLNITQTPGGTFGPGVYRVFNYGGVLIDNGLNLTDPNYFVQTAVANQVNLVNSAGLALSFWDGDAGPHSNSAVNGGNGTWRAAGDTNWTDSTGLFAAPFANGSFAIFQGAAGTVDVENGNGQVQATGMQFATNGYVVEGNPVVLVDDPTQAGLQSIIRVGDGTAAGAAYAATINSDLSGATQLVKTDLGTLVLAGTNSYGAGTAINGGTLQVSADGNLGAATGGLAMAGGTLHNTAAFSSGRAVTLNAGGGTFRTDNLTTLTLNGAIAGAGTLTKTDGGTLVLAGTNNYLGGTTINGGTVEVATDANLGNAASALSFGGGALHTTASFASARTATLNAGGGIFATDAATTLTLNGTMAGAGALTKAGAGTLVLNAANTYSGGTTIAGGTLQLGAGGATGSLDGNVANNGTLVFNRNDSYAFAGLISGGGVVDQIGSGVTILTADNAYGGSTNVREGTLVVNGNQSAATGATTVEAGGALGGVGTVGGDVAVLDGGALNPGNVGAVPGTLTISGALTLATNSTLNYNFGQAGVVGGAYNDLTVVQGNLTLDGTVAVTQTPGGDFGPGIYRIISYGGVLTDLGLVETSPDHVVQTSVAGQVNLVNTSGVTLNYWDGDALALHGNDRVNGGAGTWRAASDDNWTEDTGHLNAAFANGAFAIFAGTAGNVGVDNTNGQVQASGMQFASDGYRIEGDAIELVGPESIIRVGDGTLPAAGYTATVASVLGGNSRLVKTDLGTLVLSGVNTYAGGTEIRQGTLQFSSDANLGIGGLVLDGGTLRNTVTIDTARGVTLGEAGGTFQTDANLTLSGAFDGTGGFTKTGSAALILNGSASHQGSTTVSAGSLYINGNHGAATGPTSVAGGATLGGTGTIGGNVTIADGAMLSPGAADGTPGALAIAGNLALSGGSILNYSLGQANAPGGALNDLVTVGGNLVLDGTLNVSVPSGGTFGPGIYRLFDYAGTLTNNGLAVGAIPSVGYFVQTAIANQVNLVNTAGLNLNYWDGAAGPKFDGTINGGDGRWQGSAGNDNWTESTGMVNASYADGAFAIFAGKAGTVSVDNGTGQVTASGMQFMTDGYVIARDSLELVGPASTIRVGDGTGATVGATIASQITGNSRLVKTDGGTLVLSGANSYDGGTAINGGTLQVSSDANLGAASGDLGFDGGALHTTASFTSARSITLPGQGTMLTDAGTTLTLTGALAGGGSFIKGGSGTVRIASDASGYFGTAAVEEGTLAVDGKLCGTVDVRDGGRLQGTGTVCDTNNHAGGTVAPGNGIGTLTVAGNYVGSGGTLEIESALGGAASPSDRLVVTGDTSGTTNVKVVNLGGSGAQTIDGIKIVDVGGTSGGHFSLLGDYAFEGEQAVVSGAYAYRLYQNGIATPSDGDWYLRSTYMNPYGPQPLYQPGVPIYEAYAGILQTFNQLGTLQQRVGNRSWSEAVSPQGADVPGAGAIDGKGIWARIEAAHTDIDPRTSTTGTGYDVTSWRLQAGLDGLLHEVGAGILIGGITVHYGTVSSRIASVFGSGAIDAAGYGLGGTLTWYGSDGFYVDAQAEATWYDSDLKSATLGTKLADGNDGFGYAVSIETGRKFALTENWSLTPQVQLAYSAVDFDTFTDPFGARVSLGDSESLTGRLGLSADYERQWADAAGRASRAHLYGIANLYYDLLDPSAVDVSGARFVSQNQKLWGGLGLGGSLDWADGRYAVYGEALVRTSLQDFGDSRSIGAKLGFSVRW</sequence>
<dbReference type="SUPFAM" id="SSF51126">
    <property type="entry name" value="Pectin lyase-like"/>
    <property type="match status" value="10"/>
</dbReference>
<dbReference type="CDD" id="cd01344">
    <property type="entry name" value="PL2_Passenger_AT"/>
    <property type="match status" value="1"/>
</dbReference>
<dbReference type="RefSeq" id="WP_239370476.1">
    <property type="nucleotide sequence ID" value="NZ_JAKREW010000062.1"/>
</dbReference>
<dbReference type="InterPro" id="IPR011050">
    <property type="entry name" value="Pectin_lyase_fold/virulence"/>
</dbReference>
<gene>
    <name evidence="4" type="ORF">L4923_28465</name>
</gene>
<dbReference type="PROSITE" id="PS51208">
    <property type="entry name" value="AUTOTRANSPORTER"/>
    <property type="match status" value="1"/>
</dbReference>
<dbReference type="InterPro" id="IPR013425">
    <property type="entry name" value="Autotrns_rpt"/>
</dbReference>